<sequence length="52" mass="5795">MRSAQFERSSKLFQVAMLLSPTRVGVIPTRCADDHPLTIARKRHPSGKSCGR</sequence>
<gene>
    <name evidence="1" type="ORF">MOC_3393</name>
</gene>
<dbReference type="AlphaFoldDB" id="A0A089NZA0"/>
<reference evidence="1 2" key="1">
    <citation type="journal article" date="2014" name="PLoS ONE">
        <title>Genome Information of Methylobacterium oryzae, a Plant-Probiotic Methylotroph in the Phyllosphere.</title>
        <authorList>
            <person name="Kwak M.J."/>
            <person name="Jeong H."/>
            <person name="Madhaiyan M."/>
            <person name="Lee Y."/>
            <person name="Sa T.M."/>
            <person name="Oh T.K."/>
            <person name="Kim J.F."/>
        </authorList>
    </citation>
    <scope>NUCLEOTIDE SEQUENCE [LARGE SCALE GENOMIC DNA]</scope>
    <source>
        <strain evidence="1 2">CBMB20</strain>
    </source>
</reference>
<dbReference type="KEGG" id="mor:MOC_3393"/>
<proteinExistence type="predicted"/>
<accession>A0A089NZA0</accession>
<keyword evidence="2" id="KW-1185">Reference proteome</keyword>
<dbReference type="EMBL" id="CP003811">
    <property type="protein sequence ID" value="AIQ91148.1"/>
    <property type="molecule type" value="Genomic_DNA"/>
</dbReference>
<evidence type="ECO:0000313" key="2">
    <source>
        <dbReference type="Proteomes" id="UP000029492"/>
    </source>
</evidence>
<name>A0A089NZA0_9HYPH</name>
<dbReference type="Proteomes" id="UP000029492">
    <property type="component" value="Chromosome"/>
</dbReference>
<dbReference type="HOGENOM" id="CLU_3081725_0_0_5"/>
<protein>
    <submittedName>
        <fullName evidence="1">Protein of unassigned function</fullName>
    </submittedName>
</protein>
<evidence type="ECO:0000313" key="1">
    <source>
        <dbReference type="EMBL" id="AIQ91148.1"/>
    </source>
</evidence>
<organism evidence="1 2">
    <name type="scientific">Methylobacterium oryzae CBMB20</name>
    <dbReference type="NCBI Taxonomy" id="693986"/>
    <lineage>
        <taxon>Bacteria</taxon>
        <taxon>Pseudomonadati</taxon>
        <taxon>Pseudomonadota</taxon>
        <taxon>Alphaproteobacteria</taxon>
        <taxon>Hyphomicrobiales</taxon>
        <taxon>Methylobacteriaceae</taxon>
        <taxon>Methylobacterium</taxon>
    </lineage>
</organism>